<dbReference type="AlphaFoldDB" id="A0A9P1IFQ6"/>
<accession>A0A9P1IFQ6</accession>
<organism evidence="3 4">
    <name type="scientific">Caenorhabditis angaria</name>
    <dbReference type="NCBI Taxonomy" id="860376"/>
    <lineage>
        <taxon>Eukaryota</taxon>
        <taxon>Metazoa</taxon>
        <taxon>Ecdysozoa</taxon>
        <taxon>Nematoda</taxon>
        <taxon>Chromadorea</taxon>
        <taxon>Rhabditida</taxon>
        <taxon>Rhabditina</taxon>
        <taxon>Rhabditomorpha</taxon>
        <taxon>Rhabditoidea</taxon>
        <taxon>Rhabditidae</taxon>
        <taxon>Peloderinae</taxon>
        <taxon>Caenorhabditis</taxon>
    </lineage>
</organism>
<feature type="compositionally biased region" description="Low complexity" evidence="2">
    <location>
        <begin position="166"/>
        <end position="185"/>
    </location>
</feature>
<dbReference type="Pfam" id="PF15189">
    <property type="entry name" value="MEIOC"/>
    <property type="match status" value="1"/>
</dbReference>
<dbReference type="EMBL" id="CANHGI010000003">
    <property type="protein sequence ID" value="CAI5444529.1"/>
    <property type="molecule type" value="Genomic_DNA"/>
</dbReference>
<feature type="coiled-coil region" evidence="1">
    <location>
        <begin position="203"/>
        <end position="237"/>
    </location>
</feature>
<keyword evidence="4" id="KW-1185">Reference proteome</keyword>
<feature type="compositionally biased region" description="Low complexity" evidence="2">
    <location>
        <begin position="36"/>
        <end position="57"/>
    </location>
</feature>
<keyword evidence="1" id="KW-0175">Coiled coil</keyword>
<dbReference type="OrthoDB" id="5978002at2759"/>
<dbReference type="Proteomes" id="UP001152747">
    <property type="component" value="Unassembled WGS sequence"/>
</dbReference>
<dbReference type="GO" id="GO:0048255">
    <property type="term" value="P:mRNA stabilization"/>
    <property type="evidence" value="ECO:0007669"/>
    <property type="project" value="TreeGrafter"/>
</dbReference>
<sequence length="396" mass="45170">MARTMDPATSNSPFATTWTQDSWYNVYSWVNSQSNDSETTDSSVRSSTSSSQPQTSPALQLDDHPLLSDRPSPVFFNNSSSVNNLPSYLHQQQPGASLNTEKYEIDTWNNPPESDYNLIHELLKLNLNTSNANTQIPQPIQQVTPPPMPANNSPWSLPPDDSLFSQLYHQQQQQNQQLQEQQRIQSPVTTKNEQWAVMRYNMMMQLQTKLDETTEEYRQLEKERKQTEAELARHNLGKKISSSNGLPIPRLPTAPSRVDRLIVDFFREHARISTLLAKMEQLRGGQIMPMEVHRTLADLLDAVSLLQHNRNHERAAILQQLRGENVHYDEEKESAELCNALHLVRHAATRVRAANWCSLITTLTPLDAQQKSQLDRIVESGYTISPPPIRPRPINI</sequence>
<gene>
    <name evidence="3" type="ORF">CAMP_LOCUS7166</name>
</gene>
<dbReference type="GO" id="GO:0007144">
    <property type="term" value="P:female meiosis I"/>
    <property type="evidence" value="ECO:0007669"/>
    <property type="project" value="TreeGrafter"/>
</dbReference>
<evidence type="ECO:0000313" key="4">
    <source>
        <dbReference type="Proteomes" id="UP001152747"/>
    </source>
</evidence>
<dbReference type="GO" id="GO:0005634">
    <property type="term" value="C:nucleus"/>
    <property type="evidence" value="ECO:0007669"/>
    <property type="project" value="TreeGrafter"/>
</dbReference>
<dbReference type="PANTHER" id="PTHR33861">
    <property type="entry name" value="PROTEIN CBG18333"/>
    <property type="match status" value="1"/>
</dbReference>
<evidence type="ECO:0000313" key="3">
    <source>
        <dbReference type="EMBL" id="CAI5444529.1"/>
    </source>
</evidence>
<dbReference type="GO" id="GO:0005737">
    <property type="term" value="C:cytoplasm"/>
    <property type="evidence" value="ECO:0007669"/>
    <property type="project" value="TreeGrafter"/>
</dbReference>
<feature type="region of interest" description="Disordered" evidence="2">
    <location>
        <begin position="33"/>
        <end position="79"/>
    </location>
</feature>
<feature type="region of interest" description="Disordered" evidence="2">
    <location>
        <begin position="139"/>
        <end position="188"/>
    </location>
</feature>
<dbReference type="GO" id="GO:0007141">
    <property type="term" value="P:male meiosis I"/>
    <property type="evidence" value="ECO:0007669"/>
    <property type="project" value="TreeGrafter"/>
</dbReference>
<reference evidence="3" key="1">
    <citation type="submission" date="2022-11" db="EMBL/GenBank/DDBJ databases">
        <authorList>
            <person name="Kikuchi T."/>
        </authorList>
    </citation>
    <scope>NUCLEOTIDE SEQUENCE</scope>
    <source>
        <strain evidence="3">PS1010</strain>
    </source>
</reference>
<evidence type="ECO:0000256" key="2">
    <source>
        <dbReference type="SAM" id="MobiDB-lite"/>
    </source>
</evidence>
<proteinExistence type="predicted"/>
<dbReference type="PANTHER" id="PTHR33861:SF5">
    <property type="entry name" value="GAMMA-TUBULIN COMPLEX COMPONENT"/>
    <property type="match status" value="1"/>
</dbReference>
<comment type="caution">
    <text evidence="3">The sequence shown here is derived from an EMBL/GenBank/DDBJ whole genome shotgun (WGS) entry which is preliminary data.</text>
</comment>
<protein>
    <submittedName>
        <fullName evidence="3">Uncharacterized protein</fullName>
    </submittedName>
</protein>
<dbReference type="InterPro" id="IPR027963">
    <property type="entry name" value="MEIOC"/>
</dbReference>
<evidence type="ECO:0000256" key="1">
    <source>
        <dbReference type="SAM" id="Coils"/>
    </source>
</evidence>
<name>A0A9P1IFQ6_9PELO</name>